<dbReference type="EMBL" id="LXLX01000032">
    <property type="protein sequence ID" value="OFD93530.1"/>
    <property type="molecule type" value="Genomic_DNA"/>
</dbReference>
<keyword evidence="1" id="KW-0472">Membrane</keyword>
<reference evidence="2 5" key="1">
    <citation type="submission" date="2012-04" db="EMBL/GenBank/DDBJ databases">
        <title>The Genome Sequence of Bacillus cereus VD078.</title>
        <authorList>
            <consortium name="The Broad Institute Genome Sequencing Platform"/>
            <consortium name="The Broad Institute Genome Sequencing Center for Infectious Disease"/>
            <person name="Feldgarden M."/>
            <person name="Van der Auwera G.A."/>
            <person name="Mahillon J."/>
            <person name="Duprez V."/>
            <person name="Timmery S."/>
            <person name="Mattelet C."/>
            <person name="Dierick K."/>
            <person name="Sun M."/>
            <person name="Yu Z."/>
            <person name="Zhu L."/>
            <person name="Hu X."/>
            <person name="Shank E.B."/>
            <person name="Swiecicka I."/>
            <person name="Hansen B.M."/>
            <person name="Andrup L."/>
            <person name="Young S.K."/>
            <person name="Zeng Q."/>
            <person name="Gargeya S."/>
            <person name="Fitzgerald M."/>
            <person name="Haas B."/>
            <person name="Abouelleil A."/>
            <person name="Alvarado L."/>
            <person name="Arachchi H.M."/>
            <person name="Berlin A."/>
            <person name="Chapman S.B."/>
            <person name="Goldberg J."/>
            <person name="Griggs A."/>
            <person name="Gujja S."/>
            <person name="Hansen M."/>
            <person name="Howarth C."/>
            <person name="Imamovic A."/>
            <person name="Larimer J."/>
            <person name="McCowen C."/>
            <person name="Montmayeur A."/>
            <person name="Murphy C."/>
            <person name="Neiman D."/>
            <person name="Pearson M."/>
            <person name="Priest M."/>
            <person name="Roberts A."/>
            <person name="Saif S."/>
            <person name="Shea T."/>
            <person name="Sisk P."/>
            <person name="Sykes S."/>
            <person name="Wortman J."/>
            <person name="Nusbaum C."/>
            <person name="Birren B."/>
        </authorList>
    </citation>
    <scope>NUCLEOTIDE SEQUENCE [LARGE SCALE GENOMIC DNA]</scope>
    <source>
        <strain evidence="2 5">VD078</strain>
    </source>
</reference>
<dbReference type="Proteomes" id="UP000195696">
    <property type="component" value="Unassembled WGS sequence"/>
</dbReference>
<accession>J8IRS0</accession>
<dbReference type="AlphaFoldDB" id="A0A0A0WPE2"/>
<evidence type="ECO:0000313" key="5">
    <source>
        <dbReference type="Proteomes" id="UP000006976"/>
    </source>
</evidence>
<sequence length="60" mass="7190">MYEQQNNRDRDKKMMFSMQGIPTNKVNMNQLPKWIRIFGYCAFGWMIVFSLIMIVGLILQ</sequence>
<name>A0A0A0WPE2_BACMY</name>
<dbReference type="EMBL" id="FMAK01000034">
    <property type="protein sequence ID" value="SCB68354.1"/>
    <property type="molecule type" value="Genomic_DNA"/>
</dbReference>
<evidence type="ECO:0000313" key="6">
    <source>
        <dbReference type="Proteomes" id="UP000175835"/>
    </source>
</evidence>
<keyword evidence="1" id="KW-1133">Transmembrane helix</keyword>
<organism evidence="3 6">
    <name type="scientific">Bacillus mycoides</name>
    <dbReference type="NCBI Taxonomy" id="1405"/>
    <lineage>
        <taxon>Bacteria</taxon>
        <taxon>Bacillati</taxon>
        <taxon>Bacillota</taxon>
        <taxon>Bacilli</taxon>
        <taxon>Bacillales</taxon>
        <taxon>Bacillaceae</taxon>
        <taxon>Bacillus</taxon>
        <taxon>Bacillus cereus group</taxon>
    </lineage>
</organism>
<gene>
    <name evidence="4" type="ORF">BWGO95_02494</name>
    <name evidence="3" type="ORF">BWGOE11_26730</name>
    <name evidence="2" type="ORF">III_02867</name>
</gene>
<evidence type="ECO:0000313" key="2">
    <source>
        <dbReference type="EMBL" id="EJR41230.1"/>
    </source>
</evidence>
<reference evidence="3 6" key="2">
    <citation type="submission" date="2016-05" db="EMBL/GenBank/DDBJ databases">
        <title>Bacillus thuringiensis and Bacillus weihenstephanensis as novel biocontrol agents of wilt causing Verticillium species.</title>
        <authorList>
            <person name="Hollensteiner J."/>
            <person name="Wemheuer F."/>
            <person name="Harting R."/>
            <person name="Kolarzyk A."/>
            <person name="Diaz-Valerio S."/>
            <person name="Poehlein A."/>
            <person name="Brzuszkiewicz E."/>
            <person name="Nesemann K."/>
            <person name="Braus-Stromeyer S."/>
            <person name="Braus G."/>
            <person name="Daniel R."/>
            <person name="Liesegang H."/>
        </authorList>
    </citation>
    <scope>NUCLEOTIDE SEQUENCE [LARGE SCALE GENOMIC DNA]</scope>
    <source>
        <strain evidence="3 6">GOE11</strain>
    </source>
</reference>
<dbReference type="EMBL" id="AHEV01000013">
    <property type="protein sequence ID" value="EJR41230.1"/>
    <property type="molecule type" value="Genomic_DNA"/>
</dbReference>
<dbReference type="RefSeq" id="WP_002032329.1">
    <property type="nucleotide sequence ID" value="NZ_CP009746.1"/>
</dbReference>
<feature type="transmembrane region" description="Helical" evidence="1">
    <location>
        <begin position="37"/>
        <end position="59"/>
    </location>
</feature>
<evidence type="ECO:0000256" key="1">
    <source>
        <dbReference type="SAM" id="Phobius"/>
    </source>
</evidence>
<protein>
    <submittedName>
        <fullName evidence="3">Uncharacterized protein</fullName>
    </submittedName>
</protein>
<evidence type="ECO:0000313" key="4">
    <source>
        <dbReference type="EMBL" id="SCB68354.1"/>
    </source>
</evidence>
<evidence type="ECO:0000313" key="3">
    <source>
        <dbReference type="EMBL" id="OFD93530.1"/>
    </source>
</evidence>
<dbReference type="PATRIC" id="fig|86662.17.peg.2430"/>
<evidence type="ECO:0000313" key="7">
    <source>
        <dbReference type="Proteomes" id="UP000195696"/>
    </source>
</evidence>
<accession>A0A0A0WPE2</accession>
<dbReference type="KEGG" id="bww:bwei_2414"/>
<reference evidence="4 7" key="3">
    <citation type="submission" date="2016-08" db="EMBL/GenBank/DDBJ databases">
        <authorList>
            <person name="Seilhamer J.J."/>
        </authorList>
    </citation>
    <scope>NUCLEOTIDE SEQUENCE [LARGE SCALE GENOMIC DNA]</scope>
    <source>
        <strain evidence="4 7">SDA_GO95</strain>
    </source>
</reference>
<proteinExistence type="predicted"/>
<dbReference type="Proteomes" id="UP000175835">
    <property type="component" value="Unassembled WGS sequence"/>
</dbReference>
<keyword evidence="1" id="KW-0812">Transmembrane</keyword>
<dbReference type="Proteomes" id="UP000006976">
    <property type="component" value="Unassembled WGS sequence"/>
</dbReference>